<evidence type="ECO:0000259" key="1">
    <source>
        <dbReference type="PROSITE" id="PS50181"/>
    </source>
</evidence>
<dbReference type="Gene3D" id="1.20.1280.50">
    <property type="match status" value="1"/>
</dbReference>
<reference evidence="2" key="1">
    <citation type="submission" date="2023-05" db="EMBL/GenBank/DDBJ databases">
        <authorList>
            <person name="Huff M."/>
        </authorList>
    </citation>
    <scope>NUCLEOTIDE SEQUENCE</scope>
</reference>
<dbReference type="SMART" id="SM00256">
    <property type="entry name" value="FBOX"/>
    <property type="match status" value="1"/>
</dbReference>
<evidence type="ECO:0000313" key="3">
    <source>
        <dbReference type="Proteomes" id="UP000834106"/>
    </source>
</evidence>
<dbReference type="InterPro" id="IPR050796">
    <property type="entry name" value="SCF_F-box_component"/>
</dbReference>
<protein>
    <recommendedName>
        <fullName evidence="1">F-box domain-containing protein</fullName>
    </recommendedName>
</protein>
<name>A0AAD1ZW81_9LAMI</name>
<feature type="domain" description="F-box" evidence="1">
    <location>
        <begin position="10"/>
        <end position="56"/>
    </location>
</feature>
<dbReference type="InterPro" id="IPR036047">
    <property type="entry name" value="F-box-like_dom_sf"/>
</dbReference>
<dbReference type="InterPro" id="IPR006527">
    <property type="entry name" value="F-box-assoc_dom_typ1"/>
</dbReference>
<gene>
    <name evidence="2" type="ORF">FPE_LOCUS24267</name>
</gene>
<dbReference type="InterPro" id="IPR001810">
    <property type="entry name" value="F-box_dom"/>
</dbReference>
<dbReference type="NCBIfam" id="TIGR01640">
    <property type="entry name" value="F_box_assoc_1"/>
    <property type="match status" value="1"/>
</dbReference>
<dbReference type="Pfam" id="PF07734">
    <property type="entry name" value="FBA_1"/>
    <property type="match status" value="1"/>
</dbReference>
<dbReference type="PROSITE" id="PS50181">
    <property type="entry name" value="FBOX"/>
    <property type="match status" value="1"/>
</dbReference>
<dbReference type="Pfam" id="PF00646">
    <property type="entry name" value="F-box"/>
    <property type="match status" value="1"/>
</dbReference>
<dbReference type="AlphaFoldDB" id="A0AAD1ZW81"/>
<dbReference type="PANTHER" id="PTHR31672:SF10">
    <property type="entry name" value="F-BOX DOMAIN-CONTAINING PROTEIN"/>
    <property type="match status" value="1"/>
</dbReference>
<proteinExistence type="predicted"/>
<dbReference type="CDD" id="cd22157">
    <property type="entry name" value="F-box_AtFBW1-like"/>
    <property type="match status" value="1"/>
</dbReference>
<dbReference type="EMBL" id="OU503050">
    <property type="protein sequence ID" value="CAI9776837.1"/>
    <property type="molecule type" value="Genomic_DNA"/>
</dbReference>
<dbReference type="InterPro" id="IPR017451">
    <property type="entry name" value="F-box-assoc_interact_dom"/>
</dbReference>
<sequence>MAEIIENKSAYRDNGIPLEIVFNILSRLPVKSLLQFKSVNKAWHALISSPEFIKEHLNRASDIDNFIFHRFMYIKVRPFSRQDLSQSFDFSTFNKVPARLPLNSQFVNAEVVASCNGLVLLYMNHEKHLLWNPSTGNYKEISGLHRNRLNIQSYNRLYGIAHDASIDEYTVISAARVSHSQNQETIVSVYNCRTNCCNYITGFPYWIFRNQQGAVVNGAPHWLVSNGHGDGEGCAIIYFDLSNETFKEVAKPDWAENGSELDLRAFKGLLCLVQYKRGYADIWVMEEYGEPGSWNKLYSYVRSLSALDVRPLGLTHDDEVVMEMEQSRVAIYNPETRQFYDKNIYSCYNNGFKAVTYVESLVSPNAWNEDM</sequence>
<keyword evidence="3" id="KW-1185">Reference proteome</keyword>
<accession>A0AAD1ZW81</accession>
<dbReference type="PANTHER" id="PTHR31672">
    <property type="entry name" value="BNACNNG10540D PROTEIN"/>
    <property type="match status" value="1"/>
</dbReference>
<dbReference type="Proteomes" id="UP000834106">
    <property type="component" value="Chromosome 15"/>
</dbReference>
<evidence type="ECO:0000313" key="2">
    <source>
        <dbReference type="EMBL" id="CAI9776837.1"/>
    </source>
</evidence>
<dbReference type="SUPFAM" id="SSF81383">
    <property type="entry name" value="F-box domain"/>
    <property type="match status" value="1"/>
</dbReference>
<organism evidence="2 3">
    <name type="scientific">Fraxinus pennsylvanica</name>
    <dbReference type="NCBI Taxonomy" id="56036"/>
    <lineage>
        <taxon>Eukaryota</taxon>
        <taxon>Viridiplantae</taxon>
        <taxon>Streptophyta</taxon>
        <taxon>Embryophyta</taxon>
        <taxon>Tracheophyta</taxon>
        <taxon>Spermatophyta</taxon>
        <taxon>Magnoliopsida</taxon>
        <taxon>eudicotyledons</taxon>
        <taxon>Gunneridae</taxon>
        <taxon>Pentapetalae</taxon>
        <taxon>asterids</taxon>
        <taxon>lamiids</taxon>
        <taxon>Lamiales</taxon>
        <taxon>Oleaceae</taxon>
        <taxon>Oleeae</taxon>
        <taxon>Fraxinus</taxon>
    </lineage>
</organism>